<protein>
    <submittedName>
        <fullName evidence="1">Putative capsid protein</fullName>
    </submittedName>
</protein>
<accession>A0A8X6FF84</accession>
<gene>
    <name evidence="1" type="ORF">TNCT_109591</name>
</gene>
<dbReference type="EMBL" id="BMAO01031737">
    <property type="protein sequence ID" value="GFQ77279.1"/>
    <property type="molecule type" value="Genomic_DNA"/>
</dbReference>
<keyword evidence="2" id="KW-1185">Reference proteome</keyword>
<dbReference type="Proteomes" id="UP000887116">
    <property type="component" value="Unassembled WGS sequence"/>
</dbReference>
<proteinExistence type="predicted"/>
<sequence>MLPWDLEQNLDFNAQDASFDAKELSEYPFSKNVYPAQKKAPYFIWRVPALWHQFIDTNAVQPLIYNNIPFYNFFQNCTGYKNIRSPTKIMGGHENWWGQTKKNFTNFTAGNKLKIYKCQLLL</sequence>
<dbReference type="AlphaFoldDB" id="A0A8X6FF84"/>
<reference evidence="1" key="1">
    <citation type="submission" date="2020-07" db="EMBL/GenBank/DDBJ databases">
        <title>Multicomponent nature underlies the extraordinary mechanical properties of spider dragline silk.</title>
        <authorList>
            <person name="Kono N."/>
            <person name="Nakamura H."/>
            <person name="Mori M."/>
            <person name="Yoshida Y."/>
            <person name="Ohtoshi R."/>
            <person name="Malay A.D."/>
            <person name="Moran D.A.P."/>
            <person name="Tomita M."/>
            <person name="Numata K."/>
            <person name="Arakawa K."/>
        </authorList>
    </citation>
    <scope>NUCLEOTIDE SEQUENCE</scope>
</reference>
<organism evidence="1 2">
    <name type="scientific">Trichonephila clavata</name>
    <name type="common">Joro spider</name>
    <name type="synonym">Nephila clavata</name>
    <dbReference type="NCBI Taxonomy" id="2740835"/>
    <lineage>
        <taxon>Eukaryota</taxon>
        <taxon>Metazoa</taxon>
        <taxon>Ecdysozoa</taxon>
        <taxon>Arthropoda</taxon>
        <taxon>Chelicerata</taxon>
        <taxon>Arachnida</taxon>
        <taxon>Araneae</taxon>
        <taxon>Araneomorphae</taxon>
        <taxon>Entelegynae</taxon>
        <taxon>Araneoidea</taxon>
        <taxon>Nephilidae</taxon>
        <taxon>Trichonephila</taxon>
    </lineage>
</organism>
<name>A0A8X6FF84_TRICU</name>
<evidence type="ECO:0000313" key="2">
    <source>
        <dbReference type="Proteomes" id="UP000887116"/>
    </source>
</evidence>
<comment type="caution">
    <text evidence="1">The sequence shown here is derived from an EMBL/GenBank/DDBJ whole genome shotgun (WGS) entry which is preliminary data.</text>
</comment>
<evidence type="ECO:0000313" key="1">
    <source>
        <dbReference type="EMBL" id="GFQ77279.1"/>
    </source>
</evidence>